<dbReference type="InterPro" id="IPR007218">
    <property type="entry name" value="DNA_pol_delta_4"/>
</dbReference>
<dbReference type="GO" id="GO:0003887">
    <property type="term" value="F:DNA-directed DNA polymerase activity"/>
    <property type="evidence" value="ECO:0007669"/>
    <property type="project" value="TreeGrafter"/>
</dbReference>
<feature type="compositionally biased region" description="Low complexity" evidence="1">
    <location>
        <begin position="38"/>
        <end position="56"/>
    </location>
</feature>
<dbReference type="Pfam" id="PF04081">
    <property type="entry name" value="DNA_pol_delta_4"/>
    <property type="match status" value="1"/>
</dbReference>
<dbReference type="GO" id="GO:0000731">
    <property type="term" value="P:DNA synthesis involved in DNA repair"/>
    <property type="evidence" value="ECO:0007669"/>
    <property type="project" value="InterPro"/>
</dbReference>
<dbReference type="OrthoDB" id="337486at2759"/>
<proteinExistence type="predicted"/>
<gene>
    <name evidence="2" type="primary">Contig4689.g5014</name>
    <name evidence="2" type="ORF">STYLEM_13747</name>
</gene>
<accession>A0A078ARR6</accession>
<dbReference type="PANTHER" id="PTHR14303">
    <property type="entry name" value="DNA POLYMERASE DELTA SUBUNIT 4"/>
    <property type="match status" value="1"/>
</dbReference>
<dbReference type="AlphaFoldDB" id="A0A078ARR6"/>
<sequence>MSNLNHYFKQDKKGIKSNQYGGISPRLMKQSQVSTALHSKSNQHPSHQQQQFVSQEDQQRQFMLNELVMFDANPDFGPCKGISRMQRWNNSNNLGLNPPDHIPGFIEQTGDNKSFLEQYMI</sequence>
<keyword evidence="3" id="KW-1185">Reference proteome</keyword>
<dbReference type="GO" id="GO:0043625">
    <property type="term" value="C:delta DNA polymerase complex"/>
    <property type="evidence" value="ECO:0007669"/>
    <property type="project" value="TreeGrafter"/>
</dbReference>
<name>A0A078ARR6_STYLE</name>
<evidence type="ECO:0000313" key="2">
    <source>
        <dbReference type="EMBL" id="CDW84681.1"/>
    </source>
</evidence>
<evidence type="ECO:0000313" key="3">
    <source>
        <dbReference type="Proteomes" id="UP000039865"/>
    </source>
</evidence>
<dbReference type="EMBL" id="CCKQ01013057">
    <property type="protein sequence ID" value="CDW84681.1"/>
    <property type="molecule type" value="Genomic_DNA"/>
</dbReference>
<organism evidence="2 3">
    <name type="scientific">Stylonychia lemnae</name>
    <name type="common">Ciliate</name>
    <dbReference type="NCBI Taxonomy" id="5949"/>
    <lineage>
        <taxon>Eukaryota</taxon>
        <taxon>Sar</taxon>
        <taxon>Alveolata</taxon>
        <taxon>Ciliophora</taxon>
        <taxon>Intramacronucleata</taxon>
        <taxon>Spirotrichea</taxon>
        <taxon>Stichotrichia</taxon>
        <taxon>Sporadotrichida</taxon>
        <taxon>Oxytrichidae</taxon>
        <taxon>Stylonychinae</taxon>
        <taxon>Stylonychia</taxon>
    </lineage>
</organism>
<feature type="region of interest" description="Disordered" evidence="1">
    <location>
        <begin position="15"/>
        <end position="57"/>
    </location>
</feature>
<evidence type="ECO:0000256" key="1">
    <source>
        <dbReference type="SAM" id="MobiDB-lite"/>
    </source>
</evidence>
<dbReference type="GO" id="GO:0006261">
    <property type="term" value="P:DNA-templated DNA replication"/>
    <property type="evidence" value="ECO:0007669"/>
    <property type="project" value="TreeGrafter"/>
</dbReference>
<dbReference type="InParanoid" id="A0A078ARR6"/>
<dbReference type="PANTHER" id="PTHR14303:SF0">
    <property type="entry name" value="DNA POLYMERASE DELTA SUBUNIT 4"/>
    <property type="match status" value="1"/>
</dbReference>
<dbReference type="Proteomes" id="UP000039865">
    <property type="component" value="Unassembled WGS sequence"/>
</dbReference>
<protein>
    <submittedName>
        <fullName evidence="2">Dna polymerase delta subunit 4-like</fullName>
    </submittedName>
</protein>
<reference evidence="2 3" key="1">
    <citation type="submission" date="2014-06" db="EMBL/GenBank/DDBJ databases">
        <authorList>
            <person name="Swart Estienne"/>
        </authorList>
    </citation>
    <scope>NUCLEOTIDE SEQUENCE [LARGE SCALE GENOMIC DNA]</scope>
    <source>
        <strain evidence="2 3">130c</strain>
    </source>
</reference>